<dbReference type="EMBL" id="BAABFA010000008">
    <property type="protein sequence ID" value="GAA4463671.1"/>
    <property type="molecule type" value="Genomic_DNA"/>
</dbReference>
<dbReference type="Pfam" id="PF13181">
    <property type="entry name" value="TPR_8"/>
    <property type="match status" value="1"/>
</dbReference>
<feature type="repeat" description="TPR" evidence="3">
    <location>
        <begin position="578"/>
        <end position="611"/>
    </location>
</feature>
<feature type="transmembrane region" description="Helical" evidence="5">
    <location>
        <begin position="361"/>
        <end position="382"/>
    </location>
</feature>
<feature type="repeat" description="TPR" evidence="3">
    <location>
        <begin position="680"/>
        <end position="713"/>
    </location>
</feature>
<accession>A0ABP8NCS8</accession>
<feature type="transmembrane region" description="Helical" evidence="5">
    <location>
        <begin position="325"/>
        <end position="349"/>
    </location>
</feature>
<dbReference type="SUPFAM" id="SSF48452">
    <property type="entry name" value="TPR-like"/>
    <property type="match status" value="1"/>
</dbReference>
<keyword evidence="5" id="KW-1133">Transmembrane helix</keyword>
<feature type="transmembrane region" description="Helical" evidence="5">
    <location>
        <begin position="181"/>
        <end position="197"/>
    </location>
</feature>
<feature type="transmembrane region" description="Helical" evidence="5">
    <location>
        <begin position="421"/>
        <end position="440"/>
    </location>
</feature>
<keyword evidence="5" id="KW-0472">Membrane</keyword>
<feature type="transmembrane region" description="Helical" evidence="5">
    <location>
        <begin position="38"/>
        <end position="55"/>
    </location>
</feature>
<name>A0ABP8NCS8_9BACT</name>
<keyword evidence="5" id="KW-0812">Transmembrane</keyword>
<dbReference type="PANTHER" id="PTHR44227:SF3">
    <property type="entry name" value="PROTEIN O-MANNOSYL-TRANSFERASE TMTC4"/>
    <property type="match status" value="1"/>
</dbReference>
<evidence type="ECO:0000313" key="6">
    <source>
        <dbReference type="EMBL" id="GAA4463671.1"/>
    </source>
</evidence>
<feature type="transmembrane region" description="Helical" evidence="5">
    <location>
        <begin position="203"/>
        <end position="218"/>
    </location>
</feature>
<dbReference type="Proteomes" id="UP001500067">
    <property type="component" value="Unassembled WGS sequence"/>
</dbReference>
<keyword evidence="2 3" id="KW-0802">TPR repeat</keyword>
<evidence type="ECO:0000256" key="3">
    <source>
        <dbReference type="PROSITE-ProRule" id="PRU00339"/>
    </source>
</evidence>
<evidence type="ECO:0000256" key="5">
    <source>
        <dbReference type="SAM" id="Phobius"/>
    </source>
</evidence>
<evidence type="ECO:0000256" key="4">
    <source>
        <dbReference type="SAM" id="MobiDB-lite"/>
    </source>
</evidence>
<dbReference type="Gene3D" id="1.25.40.10">
    <property type="entry name" value="Tetratricopeptide repeat domain"/>
    <property type="match status" value="2"/>
</dbReference>
<feature type="region of interest" description="Disordered" evidence="4">
    <location>
        <begin position="1"/>
        <end position="30"/>
    </location>
</feature>
<keyword evidence="1" id="KW-0677">Repeat</keyword>
<dbReference type="Pfam" id="PF13432">
    <property type="entry name" value="TPR_16"/>
    <property type="match status" value="1"/>
</dbReference>
<proteinExistence type="predicted"/>
<dbReference type="PROSITE" id="PS50005">
    <property type="entry name" value="TPR"/>
    <property type="match status" value="6"/>
</dbReference>
<dbReference type="Pfam" id="PF14559">
    <property type="entry name" value="TPR_19"/>
    <property type="match status" value="1"/>
</dbReference>
<dbReference type="PANTHER" id="PTHR44227">
    <property type="match status" value="1"/>
</dbReference>
<gene>
    <name evidence="6" type="ORF">GCM10023093_12690</name>
</gene>
<feature type="transmembrane region" description="Helical" evidence="5">
    <location>
        <begin position="388"/>
        <end position="409"/>
    </location>
</feature>
<dbReference type="Pfam" id="PF00515">
    <property type="entry name" value="TPR_1"/>
    <property type="match status" value="1"/>
</dbReference>
<protein>
    <recommendedName>
        <fullName evidence="8">Dolichyl-phosphate-mannose--protein mannosyltransferase</fullName>
    </recommendedName>
</protein>
<dbReference type="InterPro" id="IPR019734">
    <property type="entry name" value="TPR_rpt"/>
</dbReference>
<feature type="transmembrane region" description="Helical" evidence="5">
    <location>
        <begin position="223"/>
        <end position="239"/>
    </location>
</feature>
<feature type="repeat" description="TPR" evidence="3">
    <location>
        <begin position="544"/>
        <end position="577"/>
    </location>
</feature>
<reference evidence="7" key="1">
    <citation type="journal article" date="2019" name="Int. J. Syst. Evol. Microbiol.">
        <title>The Global Catalogue of Microorganisms (GCM) 10K type strain sequencing project: providing services to taxonomists for standard genome sequencing and annotation.</title>
        <authorList>
            <consortium name="The Broad Institute Genomics Platform"/>
            <consortium name="The Broad Institute Genome Sequencing Center for Infectious Disease"/>
            <person name="Wu L."/>
            <person name="Ma J."/>
        </authorList>
    </citation>
    <scope>NUCLEOTIDE SEQUENCE [LARGE SCALE GENOMIC DNA]</scope>
    <source>
        <strain evidence="7">JCM 32105</strain>
    </source>
</reference>
<evidence type="ECO:0000256" key="1">
    <source>
        <dbReference type="ARBA" id="ARBA00022737"/>
    </source>
</evidence>
<comment type="caution">
    <text evidence="6">The sequence shown here is derived from an EMBL/GenBank/DDBJ whole genome shotgun (WGS) entry which is preliminary data.</text>
</comment>
<feature type="transmembrane region" description="Helical" evidence="5">
    <location>
        <begin position="150"/>
        <end position="169"/>
    </location>
</feature>
<sequence>MAKKQQPQRQPVQPTPAPQQPRKTEPTAQAMPARKMSLTLKLSLLLGVLTFVIYFNTLQNGFVLDDTMVYAKNTIVNQGFDGIPELLKTPRLKGFGYLKNENYRPLSLVMFAAEVGMFGLNATAAHFFNILFFAVCVILLFHFLNKLLEGKTVVAFIAALLFAVHPIHTEVVANIKSLDEIFCFLFAFLSLNIFVSYMRTGKIWWLLLGLISLFLSFLSKETVITFLGIIPLVFFFYINNDKRRAIFMTAGAAVVAGVYLLIRHNILSDYGASTSAVEFIDNALVGAPSMAMRLATAFFTLGMYVKLLFIPHPLINDYGYNSVPYVGFGNVWVLLSVVIYVAAGVAGLYRLVKYKKDPWAFGILFYMATIALFSNIVFLMGSAMGERFLFFASAGFCLLAALAIEKWILKADISYDSFVKNKLALGILIPVCLIFSYLTFARNAEWKDNPTLFKTDLAKAPENARLNYYIGNELVENVLPQEKDTAKRREILNEGIERLHKAISIFPRYTDAYTELGTAYLNLQRYDSAEVNFKIAISQSAYQSIAANNLGTVYLRTNRPAEAIPYYKLAIQIKGDFVQAMCNMASCYSVLKQFDSAILWLNQSLAIDPNYADAYMQLGLAYYFNNKYAEAEPYFRKAMEMNPTDVNAANNLGAVYLNSGKLQQAADIFKQVVAANPGYVNAYSNLGHCYYQMKQYQAAIDIITRSLQVDPNNVKDIPYIALSYKALGRMAEAAQYEAIAKKYYPDFKL</sequence>
<dbReference type="PROSITE" id="PS50293">
    <property type="entry name" value="TPR_REGION"/>
    <property type="match status" value="2"/>
</dbReference>
<feature type="transmembrane region" description="Helical" evidence="5">
    <location>
        <begin position="245"/>
        <end position="262"/>
    </location>
</feature>
<feature type="transmembrane region" description="Helical" evidence="5">
    <location>
        <begin position="283"/>
        <end position="305"/>
    </location>
</feature>
<keyword evidence="7" id="KW-1185">Reference proteome</keyword>
<dbReference type="SMART" id="SM00028">
    <property type="entry name" value="TPR"/>
    <property type="match status" value="6"/>
</dbReference>
<evidence type="ECO:0008006" key="8">
    <source>
        <dbReference type="Google" id="ProtNLM"/>
    </source>
</evidence>
<dbReference type="InterPro" id="IPR011990">
    <property type="entry name" value="TPR-like_helical_dom_sf"/>
</dbReference>
<evidence type="ECO:0000313" key="7">
    <source>
        <dbReference type="Proteomes" id="UP001500067"/>
    </source>
</evidence>
<organism evidence="6 7">
    <name type="scientific">Nemorincola caseinilytica</name>
    <dbReference type="NCBI Taxonomy" id="2054315"/>
    <lineage>
        <taxon>Bacteria</taxon>
        <taxon>Pseudomonadati</taxon>
        <taxon>Bacteroidota</taxon>
        <taxon>Chitinophagia</taxon>
        <taxon>Chitinophagales</taxon>
        <taxon>Chitinophagaceae</taxon>
        <taxon>Nemorincola</taxon>
    </lineage>
</organism>
<feature type="compositionally biased region" description="Low complexity" evidence="4">
    <location>
        <begin position="1"/>
        <end position="12"/>
    </location>
</feature>
<feature type="repeat" description="TPR" evidence="3">
    <location>
        <begin position="646"/>
        <end position="679"/>
    </location>
</feature>
<feature type="transmembrane region" description="Helical" evidence="5">
    <location>
        <begin position="127"/>
        <end position="144"/>
    </location>
</feature>
<feature type="repeat" description="TPR" evidence="3">
    <location>
        <begin position="510"/>
        <end position="543"/>
    </location>
</feature>
<evidence type="ECO:0000256" key="2">
    <source>
        <dbReference type="ARBA" id="ARBA00022803"/>
    </source>
</evidence>
<dbReference type="InterPro" id="IPR052346">
    <property type="entry name" value="O-mannosyl-transferase_TMTC"/>
</dbReference>
<feature type="repeat" description="TPR" evidence="3">
    <location>
        <begin position="612"/>
        <end position="645"/>
    </location>
</feature>